<dbReference type="EMBL" id="JAPDNT010000001">
    <property type="protein sequence ID" value="MCW3473059.1"/>
    <property type="molecule type" value="Genomic_DNA"/>
</dbReference>
<dbReference type="Proteomes" id="UP001165679">
    <property type="component" value="Unassembled WGS sequence"/>
</dbReference>
<evidence type="ECO:0000259" key="9">
    <source>
        <dbReference type="Pfam" id="PF13231"/>
    </source>
</evidence>
<dbReference type="GO" id="GO:0009103">
    <property type="term" value="P:lipopolysaccharide biosynthetic process"/>
    <property type="evidence" value="ECO:0007669"/>
    <property type="project" value="UniProtKB-ARBA"/>
</dbReference>
<organism evidence="10 11">
    <name type="scientific">Limobrevibacterium gyesilva</name>
    <dbReference type="NCBI Taxonomy" id="2991712"/>
    <lineage>
        <taxon>Bacteria</taxon>
        <taxon>Pseudomonadati</taxon>
        <taxon>Pseudomonadota</taxon>
        <taxon>Alphaproteobacteria</taxon>
        <taxon>Acetobacterales</taxon>
        <taxon>Acetobacteraceae</taxon>
        <taxon>Limobrevibacterium</taxon>
    </lineage>
</organism>
<name>A0AA42CD07_9PROT</name>
<dbReference type="RefSeq" id="WP_264711641.1">
    <property type="nucleotide sequence ID" value="NZ_JAPDNT010000001.1"/>
</dbReference>
<evidence type="ECO:0000256" key="5">
    <source>
        <dbReference type="ARBA" id="ARBA00022692"/>
    </source>
</evidence>
<feature type="transmembrane region" description="Helical" evidence="8">
    <location>
        <begin position="68"/>
        <end position="86"/>
    </location>
</feature>
<feature type="transmembrane region" description="Helical" evidence="8">
    <location>
        <begin position="146"/>
        <end position="179"/>
    </location>
</feature>
<feature type="transmembrane region" description="Helical" evidence="8">
    <location>
        <begin position="191"/>
        <end position="211"/>
    </location>
</feature>
<evidence type="ECO:0000313" key="10">
    <source>
        <dbReference type="EMBL" id="MCW3473059.1"/>
    </source>
</evidence>
<dbReference type="GO" id="GO:0016763">
    <property type="term" value="F:pentosyltransferase activity"/>
    <property type="evidence" value="ECO:0007669"/>
    <property type="project" value="TreeGrafter"/>
</dbReference>
<dbReference type="PANTHER" id="PTHR33908">
    <property type="entry name" value="MANNOSYLTRANSFERASE YKCB-RELATED"/>
    <property type="match status" value="1"/>
</dbReference>
<keyword evidence="6 8" id="KW-1133">Transmembrane helix</keyword>
<keyword evidence="5 8" id="KW-0812">Transmembrane</keyword>
<comment type="subcellular location">
    <subcellularLocation>
        <location evidence="1">Cell membrane</location>
        <topology evidence="1">Multi-pass membrane protein</topology>
    </subcellularLocation>
</comment>
<feature type="domain" description="Glycosyltransferase RgtA/B/C/D-like" evidence="9">
    <location>
        <begin position="46"/>
        <end position="208"/>
    </location>
</feature>
<proteinExistence type="predicted"/>
<reference evidence="10" key="1">
    <citation type="submission" date="2022-09" db="EMBL/GenBank/DDBJ databases">
        <title>Rhodovastum sp. nov. RN2-1 isolated from soil in Seongnam, South Korea.</title>
        <authorList>
            <person name="Le N.T."/>
        </authorList>
    </citation>
    <scope>NUCLEOTIDE SEQUENCE</scope>
    <source>
        <strain evidence="10">RN2-1</strain>
    </source>
</reference>
<dbReference type="AlphaFoldDB" id="A0AA42CD07"/>
<feature type="transmembrane region" description="Helical" evidence="8">
    <location>
        <begin position="296"/>
        <end position="314"/>
    </location>
</feature>
<evidence type="ECO:0000313" key="11">
    <source>
        <dbReference type="Proteomes" id="UP001165679"/>
    </source>
</evidence>
<protein>
    <submittedName>
        <fullName evidence="10">Glycosyltransferase family 39 protein</fullName>
    </submittedName>
</protein>
<dbReference type="PANTHER" id="PTHR33908:SF11">
    <property type="entry name" value="MEMBRANE PROTEIN"/>
    <property type="match status" value="1"/>
</dbReference>
<feature type="transmembrane region" description="Helical" evidence="8">
    <location>
        <begin position="98"/>
        <end position="116"/>
    </location>
</feature>
<reference evidence="10" key="2">
    <citation type="submission" date="2022-10" db="EMBL/GenBank/DDBJ databases">
        <authorList>
            <person name="Trinh H.N."/>
        </authorList>
    </citation>
    <scope>NUCLEOTIDE SEQUENCE</scope>
    <source>
        <strain evidence="10">RN2-1</strain>
    </source>
</reference>
<dbReference type="Pfam" id="PF13231">
    <property type="entry name" value="PMT_2"/>
    <property type="match status" value="1"/>
</dbReference>
<gene>
    <name evidence="10" type="ORF">OL599_00570</name>
</gene>
<evidence type="ECO:0000256" key="2">
    <source>
        <dbReference type="ARBA" id="ARBA00022475"/>
    </source>
</evidence>
<evidence type="ECO:0000256" key="6">
    <source>
        <dbReference type="ARBA" id="ARBA00022989"/>
    </source>
</evidence>
<keyword evidence="3" id="KW-0328">Glycosyltransferase</keyword>
<evidence type="ECO:0000256" key="8">
    <source>
        <dbReference type="SAM" id="Phobius"/>
    </source>
</evidence>
<keyword evidence="11" id="KW-1185">Reference proteome</keyword>
<feature type="transmembrane region" description="Helical" evidence="8">
    <location>
        <begin position="6"/>
        <end position="28"/>
    </location>
</feature>
<dbReference type="InterPro" id="IPR038731">
    <property type="entry name" value="RgtA/B/C-like"/>
</dbReference>
<dbReference type="InterPro" id="IPR050297">
    <property type="entry name" value="LipidA_mod_glycosyltrf_83"/>
</dbReference>
<keyword evidence="2" id="KW-1003">Cell membrane</keyword>
<evidence type="ECO:0000256" key="4">
    <source>
        <dbReference type="ARBA" id="ARBA00022679"/>
    </source>
</evidence>
<dbReference type="GO" id="GO:0005886">
    <property type="term" value="C:plasma membrane"/>
    <property type="evidence" value="ECO:0007669"/>
    <property type="project" value="UniProtKB-SubCell"/>
</dbReference>
<sequence length="481" mass="52079">MPGRAVAGLIAGTTAIRLLLAWAVGLGIDESYMVAAGRDLRLGYFDHPPLSWWLSSGIVHLTGSEAPVVVRLPFIVLFAVSTWLMYRLAATLFTPRAGVWAAVALNLAPVLGLTTASWVLPDGPLVCALLAAALCLVHALEGRGTAWWLGAGVAAGLALLSKYSAGLVLGGAFIALLTQPAHRHWLARPQPYLAAALALLVFSPVLVWNAQHGWASFAFQGGRAGGASFRPFGPIATLAGEALFLLPWIWLGLMIPFVRGLRAGPADWRRWLLCWLAAGPIVLFAVVSLWTRSMLFHWATPGYLFLFPLLGDWLDRWRQRRVRAWAQGTAILTGVVLVLAVTEVRFNWLSAFKPGFDPALQGVDLTPLRPVLAARGLLNGPAIAAPSWNDTGKVDYALGGHPRVLCLNLDARQYGFSPGPGAHIGEDMLIVAPRQNQARIEASYGKLFDSIEPLEPARLEFPGRGTVEVPLFLARHLKRWP</sequence>
<accession>A0AA42CD07</accession>
<comment type="caution">
    <text evidence="10">The sequence shown here is derived from an EMBL/GenBank/DDBJ whole genome shotgun (WGS) entry which is preliminary data.</text>
</comment>
<keyword evidence="7 8" id="KW-0472">Membrane</keyword>
<evidence type="ECO:0000256" key="7">
    <source>
        <dbReference type="ARBA" id="ARBA00023136"/>
    </source>
</evidence>
<evidence type="ECO:0000256" key="1">
    <source>
        <dbReference type="ARBA" id="ARBA00004651"/>
    </source>
</evidence>
<feature type="transmembrane region" description="Helical" evidence="8">
    <location>
        <begin position="231"/>
        <end position="258"/>
    </location>
</feature>
<keyword evidence="4" id="KW-0808">Transferase</keyword>
<evidence type="ECO:0000256" key="3">
    <source>
        <dbReference type="ARBA" id="ARBA00022676"/>
    </source>
</evidence>
<feature type="transmembrane region" description="Helical" evidence="8">
    <location>
        <begin position="270"/>
        <end position="290"/>
    </location>
</feature>